<evidence type="ECO:0000313" key="2">
    <source>
        <dbReference type="EMBL" id="MBF7978132.1"/>
    </source>
</evidence>
<evidence type="ECO:0000256" key="1">
    <source>
        <dbReference type="SAM" id="Coils"/>
    </source>
</evidence>
<dbReference type="InterPro" id="IPR014054">
    <property type="entry name" value="Phage_regulatory_Rha"/>
</dbReference>
<sequence length="245" mass="28065">MSSLEIATLVGKRHDNVKRTIETLVVKGVITSPQIEEKPTAGRPTNIYVFKGEEGKRDSIVVVAQLYPEFTAKLVDRWQELEKQISSPIFDPARALNDPVFLRNALLEYTEKVEHLEVANKDLSNKVESMENLFKEGMTPTQFCKMLNGVNVMMICRFLEGRKWLYNESRSSTRWRAGNYARDKYLTEHQSKISVHGGDDFIKYIPVLLHKGAVRIYQLYLKGDLPMKATWNGAFTHDKELKGNA</sequence>
<protein>
    <submittedName>
        <fullName evidence="2">Rha family transcriptional regulator</fullName>
    </submittedName>
</protein>
<dbReference type="Pfam" id="PF09669">
    <property type="entry name" value="Phage_pRha"/>
    <property type="match status" value="1"/>
</dbReference>
<evidence type="ECO:0000313" key="3">
    <source>
        <dbReference type="Proteomes" id="UP000636811"/>
    </source>
</evidence>
<dbReference type="EMBL" id="JADOBI010000001">
    <property type="protein sequence ID" value="MBF7978132.1"/>
    <property type="molecule type" value="Genomic_DNA"/>
</dbReference>
<gene>
    <name evidence="2" type="ORF">IV433_01760</name>
</gene>
<accession>A0ABS0DZ93</accession>
<reference evidence="2 3" key="1">
    <citation type="submission" date="2020-11" db="EMBL/GenBank/DDBJ databases">
        <title>Taxonomic investigation of Rahnella strains.</title>
        <authorList>
            <person name="Lee S.D."/>
        </authorList>
    </citation>
    <scope>NUCLEOTIDE SEQUENCE [LARGE SCALE GENOMIC DNA]</scope>
    <source>
        <strain evidence="2 3">SAP-17</strain>
    </source>
</reference>
<keyword evidence="3" id="KW-1185">Reference proteome</keyword>
<proteinExistence type="predicted"/>
<dbReference type="Proteomes" id="UP000636811">
    <property type="component" value="Unassembled WGS sequence"/>
</dbReference>
<organism evidence="2 3">
    <name type="scientific">Rahnella laticis</name>
    <dbReference type="NCBI Taxonomy" id="2787622"/>
    <lineage>
        <taxon>Bacteria</taxon>
        <taxon>Pseudomonadati</taxon>
        <taxon>Pseudomonadota</taxon>
        <taxon>Gammaproteobacteria</taxon>
        <taxon>Enterobacterales</taxon>
        <taxon>Yersiniaceae</taxon>
        <taxon>Rahnella</taxon>
    </lineage>
</organism>
<keyword evidence="1" id="KW-0175">Coiled coil</keyword>
<comment type="caution">
    <text evidence="2">The sequence shown here is derived from an EMBL/GenBank/DDBJ whole genome shotgun (WGS) entry which is preliminary data.</text>
</comment>
<feature type="coiled-coil region" evidence="1">
    <location>
        <begin position="106"/>
        <end position="133"/>
    </location>
</feature>
<name>A0ABS0DZ93_9GAMM</name>